<dbReference type="EMBL" id="JASPKY010000471">
    <property type="protein sequence ID" value="KAK9695761.1"/>
    <property type="molecule type" value="Genomic_DNA"/>
</dbReference>
<gene>
    <name evidence="2" type="ORF">QE152_g32365</name>
</gene>
<dbReference type="Proteomes" id="UP001458880">
    <property type="component" value="Unassembled WGS sequence"/>
</dbReference>
<accession>A0AAW1IZQ8</accession>
<name>A0AAW1IZQ8_POPJA</name>
<organism evidence="2 3">
    <name type="scientific">Popillia japonica</name>
    <name type="common">Japanese beetle</name>
    <dbReference type="NCBI Taxonomy" id="7064"/>
    <lineage>
        <taxon>Eukaryota</taxon>
        <taxon>Metazoa</taxon>
        <taxon>Ecdysozoa</taxon>
        <taxon>Arthropoda</taxon>
        <taxon>Hexapoda</taxon>
        <taxon>Insecta</taxon>
        <taxon>Pterygota</taxon>
        <taxon>Neoptera</taxon>
        <taxon>Endopterygota</taxon>
        <taxon>Coleoptera</taxon>
        <taxon>Polyphaga</taxon>
        <taxon>Scarabaeiformia</taxon>
        <taxon>Scarabaeidae</taxon>
        <taxon>Rutelinae</taxon>
        <taxon>Popillia</taxon>
    </lineage>
</organism>
<proteinExistence type="predicted"/>
<protein>
    <submittedName>
        <fullName evidence="2">Uncharacterized protein</fullName>
    </submittedName>
</protein>
<keyword evidence="3" id="KW-1185">Reference proteome</keyword>
<reference evidence="2 3" key="1">
    <citation type="journal article" date="2024" name="BMC Genomics">
        <title>De novo assembly and annotation of Popillia japonica's genome with initial clues to its potential as an invasive pest.</title>
        <authorList>
            <person name="Cucini C."/>
            <person name="Boschi S."/>
            <person name="Funari R."/>
            <person name="Cardaioli E."/>
            <person name="Iannotti N."/>
            <person name="Marturano G."/>
            <person name="Paoli F."/>
            <person name="Bruttini M."/>
            <person name="Carapelli A."/>
            <person name="Frati F."/>
            <person name="Nardi F."/>
        </authorList>
    </citation>
    <scope>NUCLEOTIDE SEQUENCE [LARGE SCALE GENOMIC DNA]</scope>
    <source>
        <strain evidence="2">DMR45628</strain>
    </source>
</reference>
<evidence type="ECO:0000313" key="3">
    <source>
        <dbReference type="Proteomes" id="UP001458880"/>
    </source>
</evidence>
<dbReference type="AlphaFoldDB" id="A0AAW1IZQ8"/>
<feature type="region of interest" description="Disordered" evidence="1">
    <location>
        <begin position="59"/>
        <end position="92"/>
    </location>
</feature>
<evidence type="ECO:0000313" key="2">
    <source>
        <dbReference type="EMBL" id="KAK9695761.1"/>
    </source>
</evidence>
<comment type="caution">
    <text evidence="2">The sequence shown here is derived from an EMBL/GenBank/DDBJ whole genome shotgun (WGS) entry which is preliminary data.</text>
</comment>
<feature type="compositionally biased region" description="Polar residues" evidence="1">
    <location>
        <begin position="71"/>
        <end position="86"/>
    </location>
</feature>
<evidence type="ECO:0000256" key="1">
    <source>
        <dbReference type="SAM" id="MobiDB-lite"/>
    </source>
</evidence>
<sequence length="201" mass="23152">MKNYSELFEHLLELLTTLAQLCRRRHDLDNTKYSVLSRYPPSLRTYQRSVSDGVQNMRISVEKPVSGPRSAPTSRHSSQANFRTRLQSQSSQSTVLTNISRSISSDTRTKTENILLSIPTIKLDPNGIATHEKEPPKRFWQKWTIFLKFDDYLKQEDVLSKIDSVENANTISNSSLQDMDEMEFSSSDLVKYMEEVNEEIA</sequence>